<feature type="compositionally biased region" description="Basic and acidic residues" evidence="1">
    <location>
        <begin position="139"/>
        <end position="151"/>
    </location>
</feature>
<accession>F8NH36</accession>
<feature type="region of interest" description="Disordered" evidence="1">
    <location>
        <begin position="114"/>
        <end position="166"/>
    </location>
</feature>
<feature type="compositionally biased region" description="Low complexity" evidence="1">
    <location>
        <begin position="32"/>
        <end position="55"/>
    </location>
</feature>
<dbReference type="EMBL" id="GL945429">
    <property type="protein sequence ID" value="EGO29893.1"/>
    <property type="molecule type" value="Genomic_DNA"/>
</dbReference>
<name>F8NH36_SERL9</name>
<feature type="compositionally biased region" description="Low complexity" evidence="1">
    <location>
        <begin position="10"/>
        <end position="20"/>
    </location>
</feature>
<dbReference type="Proteomes" id="UP000008064">
    <property type="component" value="Unassembled WGS sequence"/>
</dbReference>
<evidence type="ECO:0000313" key="2">
    <source>
        <dbReference type="EMBL" id="EGO29893.1"/>
    </source>
</evidence>
<dbReference type="OrthoDB" id="2972209at2759"/>
<dbReference type="GeneID" id="18817683"/>
<organism>
    <name type="scientific">Serpula lacrymans var. lacrymans (strain S7.9)</name>
    <name type="common">Dry rot fungus</name>
    <dbReference type="NCBI Taxonomy" id="578457"/>
    <lineage>
        <taxon>Eukaryota</taxon>
        <taxon>Fungi</taxon>
        <taxon>Dikarya</taxon>
        <taxon>Basidiomycota</taxon>
        <taxon>Agaricomycotina</taxon>
        <taxon>Agaricomycetes</taxon>
        <taxon>Agaricomycetidae</taxon>
        <taxon>Boletales</taxon>
        <taxon>Coniophorineae</taxon>
        <taxon>Serpulaceae</taxon>
        <taxon>Serpula</taxon>
    </lineage>
</organism>
<feature type="compositionally biased region" description="Basic and acidic residues" evidence="1">
    <location>
        <begin position="114"/>
        <end position="124"/>
    </location>
</feature>
<protein>
    <submittedName>
        <fullName evidence="2">Uncharacterized protein</fullName>
    </submittedName>
</protein>
<reference evidence="2" key="1">
    <citation type="submission" date="2011-04" db="EMBL/GenBank/DDBJ databases">
        <title>Evolution of plant cell wall degrading machinery underlies the functional diversity of forest fungi.</title>
        <authorList>
            <consortium name="US DOE Joint Genome Institute (JGI-PGF)"/>
            <person name="Eastwood D.C."/>
            <person name="Floudas D."/>
            <person name="Binder M."/>
            <person name="Majcherczyk A."/>
            <person name="Schneider P."/>
            <person name="Aerts A."/>
            <person name="Asiegbu F.O."/>
            <person name="Baker S.E."/>
            <person name="Barry K."/>
            <person name="Bendiksby M."/>
            <person name="Blumentritt M."/>
            <person name="Coutinho P.M."/>
            <person name="Cullen D."/>
            <person name="Cullen D."/>
            <person name="Gathman A."/>
            <person name="Goodell B."/>
            <person name="Henrissat B."/>
            <person name="Ihrmark K."/>
            <person name="Kauserud H."/>
            <person name="Kohler A."/>
            <person name="LaButti K."/>
            <person name="Lapidus A."/>
            <person name="Lavin J.L."/>
            <person name="Lee Y.-H."/>
            <person name="Lindquist E."/>
            <person name="Lilly W."/>
            <person name="Lucas S."/>
            <person name="Morin E."/>
            <person name="Murat C."/>
            <person name="Oguiza J.A."/>
            <person name="Park J."/>
            <person name="Pisabarro A.G."/>
            <person name="Riley R."/>
            <person name="Rosling A."/>
            <person name="Salamov A."/>
            <person name="Schmidt O."/>
            <person name="Schmutz J."/>
            <person name="Skrede I."/>
            <person name="Stenlid J."/>
            <person name="Wiebenga A."/>
            <person name="Xie X."/>
            <person name="Kues U."/>
            <person name="Hibbett D.S."/>
            <person name="Hoffmeister D."/>
            <person name="Hogberg N."/>
            <person name="Martin F."/>
            <person name="Grigoriev I.V."/>
            <person name="Watkinson S.C."/>
        </authorList>
    </citation>
    <scope>NUCLEOTIDE SEQUENCE</scope>
    <source>
        <strain evidence="2">S7.9</strain>
    </source>
</reference>
<sequence>MSASPPLNISYHSPSRSPSSGLYVPLHKRTSSRTSTSSSPSSSTSSSQRSTSPTPHLSDTFSYSDSCRPSSLPIYTPDQLIAISSSPLAKLSPEGRMSLRDVAPHIVMSRKQRKSLEWNAREKGAQTPSLAMPSARSGAEPRDAGRDKYRSMENWGRGGVSAVNTI</sequence>
<gene>
    <name evidence="2" type="ORF">SERLADRAFT_458239</name>
</gene>
<evidence type="ECO:0000256" key="1">
    <source>
        <dbReference type="SAM" id="MobiDB-lite"/>
    </source>
</evidence>
<dbReference type="AlphaFoldDB" id="F8NH36"/>
<feature type="compositionally biased region" description="Polar residues" evidence="1">
    <location>
        <begin position="57"/>
        <end position="68"/>
    </location>
</feature>
<dbReference type="HOGENOM" id="CLU_1603732_0_0_1"/>
<feature type="region of interest" description="Disordered" evidence="1">
    <location>
        <begin position="1"/>
        <end position="68"/>
    </location>
</feature>
<dbReference type="KEGG" id="sla:SERLADRAFT_458239"/>
<dbReference type="RefSeq" id="XP_007314135.1">
    <property type="nucleotide sequence ID" value="XM_007314073.1"/>
</dbReference>
<proteinExistence type="predicted"/>